<evidence type="ECO:0000256" key="6">
    <source>
        <dbReference type="ARBA" id="ARBA00023136"/>
    </source>
</evidence>
<feature type="domain" description="POTRA" evidence="9">
    <location>
        <begin position="29"/>
        <end position="100"/>
    </location>
</feature>
<evidence type="ECO:0000256" key="2">
    <source>
        <dbReference type="ARBA" id="ARBA00022452"/>
    </source>
</evidence>
<evidence type="ECO:0000256" key="7">
    <source>
        <dbReference type="ARBA" id="ARBA00023237"/>
    </source>
</evidence>
<dbReference type="InterPro" id="IPR010827">
    <property type="entry name" value="BamA/TamA_POTRA"/>
</dbReference>
<keyword evidence="2" id="KW-1134">Transmembrane beta strand</keyword>
<keyword evidence="4" id="KW-0732">Signal</keyword>
<evidence type="ECO:0000256" key="5">
    <source>
        <dbReference type="ARBA" id="ARBA00022737"/>
    </source>
</evidence>
<keyword evidence="11" id="KW-1185">Reference proteome</keyword>
<dbReference type="PROSITE" id="PS51779">
    <property type="entry name" value="POTRA"/>
    <property type="match status" value="2"/>
</dbReference>
<dbReference type="OrthoDB" id="9776356at2"/>
<organism evidence="10 11">
    <name type="scientific">Brevinema andersonii</name>
    <dbReference type="NCBI Taxonomy" id="34097"/>
    <lineage>
        <taxon>Bacteria</taxon>
        <taxon>Pseudomonadati</taxon>
        <taxon>Spirochaetota</taxon>
        <taxon>Spirochaetia</taxon>
        <taxon>Brevinematales</taxon>
        <taxon>Brevinemataceae</taxon>
        <taxon>Brevinema</taxon>
    </lineage>
</organism>
<evidence type="ECO:0000313" key="10">
    <source>
        <dbReference type="EMBL" id="SFB79520.1"/>
    </source>
</evidence>
<sequence length="814" mass="93102">MLSIMKLKKKLLLILTFFTTAVYSQSLNNIISEIRFQGLKVTSQNDALSVVELRPGDTFTQRDINFAIKNLNAMQRFQSVQASLSNTPTGVIVTFTVVEEALVDRIIYQGVSGLKADKLKKEIDFKEGTAFREAKARAAVYRIKEYYRKEGFLEAQVSYRLVPIKQLPGQFDLIFEISEGLKIVVRDIIFVGANKIKPKKLEGVMQTKKKMWIFRNGVIKEDEFLADRDRIIGYYKKFGYLDAQITNFSWDIEDIVSTNKQGQVSKVTRGIVLRIHISEGSQYKVGTFAFEGHNIFGINEFRDFVALKHGDIYDQEKVEKIRSDIYKKYSDRGYLFANISAVQEKRADNVVDTIFVIYEGSRAHIQNINVRGNTKTLPGVIKRYIQVKEGELYVNRKLEQSYNRLMQTQFFSDVRIQPSPGTVDGLVDIDFVVTEAQTGMIEFLLGYGTVSGFSGGIKLSEKNLGGRGFQLALRAEYGQYRQLGEVTFTEPALLNSPVSLSVILGVFNNIYIDMPTDEDRNGIIDGTDLNWQKNPDKTLVSFSSSKQYTRLSFRAGLAFGIQFGVYWNANLGYELNIFKDYNANFSNPLKYDGQWKIDNNLIDSLAFGWTIQNSIYTTLRFNNTDGGLWPTRGLNTALFFSFSGGALGGDIDFINMTFSADYYWRPFWQMTFAFHYDMGFLFPQIGQKFSYRDANLMSFDGVYRMRGWLNYVARGEATSYFSIEARIPIWNFIGAVVFWDYGAIFANYTDFTWNQSPYIMSFGLGLALNIPILPVRLYVARPVEWDKNQGGFQLAGSRDFWKSWEFVFSIQGLF</sequence>
<keyword evidence="7" id="KW-0998">Cell outer membrane</keyword>
<keyword evidence="5" id="KW-0677">Repeat</keyword>
<keyword evidence="3" id="KW-0812">Transmembrane</keyword>
<feature type="domain" description="POTRA" evidence="9">
    <location>
        <begin position="363"/>
        <end position="436"/>
    </location>
</feature>
<dbReference type="STRING" id="34097.SAMN02745150_00824"/>
<proteinExistence type="predicted"/>
<dbReference type="EMBL" id="FOKY01000005">
    <property type="protein sequence ID" value="SFB79520.1"/>
    <property type="molecule type" value="Genomic_DNA"/>
</dbReference>
<dbReference type="AlphaFoldDB" id="A0A1I1E3L4"/>
<comment type="subcellular location">
    <subcellularLocation>
        <location evidence="1">Membrane</location>
    </subcellularLocation>
</comment>
<dbReference type="Pfam" id="PF01103">
    <property type="entry name" value="Omp85"/>
    <property type="match status" value="1"/>
</dbReference>
<protein>
    <recommendedName>
        <fullName evidence="8">Outer membrane protein assembly factor BamA</fullName>
    </recommendedName>
</protein>
<evidence type="ECO:0000313" key="11">
    <source>
        <dbReference type="Proteomes" id="UP000240042"/>
    </source>
</evidence>
<dbReference type="InterPro" id="IPR000184">
    <property type="entry name" value="Bac_surfAg_D15"/>
</dbReference>
<dbReference type="Gene3D" id="3.10.20.310">
    <property type="entry name" value="membrane protein fhac"/>
    <property type="match status" value="5"/>
</dbReference>
<dbReference type="NCBIfam" id="TIGR03303">
    <property type="entry name" value="OM_YaeT"/>
    <property type="match status" value="1"/>
</dbReference>
<accession>A0A1I1E3L4</accession>
<dbReference type="RefSeq" id="WP_092318919.1">
    <property type="nucleotide sequence ID" value="NZ_FOKY01000005.1"/>
</dbReference>
<dbReference type="PANTHER" id="PTHR12815">
    <property type="entry name" value="SORTING AND ASSEMBLY MACHINERY SAMM50 PROTEIN FAMILY MEMBER"/>
    <property type="match status" value="1"/>
</dbReference>
<dbReference type="InterPro" id="IPR039910">
    <property type="entry name" value="D15-like"/>
</dbReference>
<dbReference type="InterPro" id="IPR023707">
    <property type="entry name" value="OM_assembly_BamA"/>
</dbReference>
<dbReference type="Pfam" id="PF07244">
    <property type="entry name" value="POTRA"/>
    <property type="match status" value="5"/>
</dbReference>
<evidence type="ECO:0000259" key="9">
    <source>
        <dbReference type="PROSITE" id="PS51779"/>
    </source>
</evidence>
<gene>
    <name evidence="10" type="ORF">SAMN02745150_00824</name>
</gene>
<evidence type="ECO:0000256" key="4">
    <source>
        <dbReference type="ARBA" id="ARBA00022729"/>
    </source>
</evidence>
<keyword evidence="6" id="KW-0472">Membrane</keyword>
<evidence type="ECO:0000256" key="3">
    <source>
        <dbReference type="ARBA" id="ARBA00022692"/>
    </source>
</evidence>
<dbReference type="InterPro" id="IPR034746">
    <property type="entry name" value="POTRA"/>
</dbReference>
<dbReference type="GO" id="GO:0071709">
    <property type="term" value="P:membrane assembly"/>
    <property type="evidence" value="ECO:0007669"/>
    <property type="project" value="InterPro"/>
</dbReference>
<reference evidence="11" key="1">
    <citation type="submission" date="2016-10" db="EMBL/GenBank/DDBJ databases">
        <authorList>
            <person name="Varghese N."/>
            <person name="Submissions S."/>
        </authorList>
    </citation>
    <scope>NUCLEOTIDE SEQUENCE [LARGE SCALE GENOMIC DNA]</scope>
    <source>
        <strain evidence="11">ATCC 43811</strain>
    </source>
</reference>
<dbReference type="Proteomes" id="UP000240042">
    <property type="component" value="Unassembled WGS sequence"/>
</dbReference>
<dbReference type="GO" id="GO:0009279">
    <property type="term" value="C:cell outer membrane"/>
    <property type="evidence" value="ECO:0007669"/>
    <property type="project" value="UniProtKB-UniRule"/>
</dbReference>
<dbReference type="Gene3D" id="2.40.160.50">
    <property type="entry name" value="membrane protein fhac: a member of the omp85/tpsb transporter family"/>
    <property type="match status" value="1"/>
</dbReference>
<evidence type="ECO:0000256" key="1">
    <source>
        <dbReference type="ARBA" id="ARBA00004370"/>
    </source>
</evidence>
<name>A0A1I1E3L4_BREAD</name>
<evidence type="ECO:0000256" key="8">
    <source>
        <dbReference type="NCBIfam" id="TIGR03303"/>
    </source>
</evidence>
<dbReference type="PIRSF" id="PIRSF006076">
    <property type="entry name" value="OM_assembly_OMP85"/>
    <property type="match status" value="1"/>
</dbReference>
<dbReference type="PANTHER" id="PTHR12815:SF47">
    <property type="entry name" value="TRANSLOCATION AND ASSEMBLY MODULE SUBUNIT TAMA"/>
    <property type="match status" value="1"/>
</dbReference>